<accession>A0A8S1JQ11</accession>
<keyword evidence="6" id="KW-1185">Reference proteome</keyword>
<dbReference type="GO" id="GO:0044773">
    <property type="term" value="P:mitotic DNA damage checkpoint signaling"/>
    <property type="evidence" value="ECO:0007669"/>
    <property type="project" value="TreeGrafter"/>
</dbReference>
<dbReference type="InterPro" id="IPR008271">
    <property type="entry name" value="Ser/Thr_kinase_AS"/>
</dbReference>
<evidence type="ECO:0000256" key="2">
    <source>
        <dbReference type="ARBA" id="ARBA00022840"/>
    </source>
</evidence>
<keyword evidence="2 3" id="KW-0067">ATP-binding</keyword>
<proteinExistence type="predicted"/>
<dbReference type="GO" id="GO:0005737">
    <property type="term" value="C:cytoplasm"/>
    <property type="evidence" value="ECO:0007669"/>
    <property type="project" value="TreeGrafter"/>
</dbReference>
<feature type="domain" description="Protein kinase" evidence="4">
    <location>
        <begin position="138"/>
        <end position="401"/>
    </location>
</feature>
<dbReference type="SMART" id="SM00220">
    <property type="entry name" value="S_TKc"/>
    <property type="match status" value="1"/>
</dbReference>
<evidence type="ECO:0000313" key="5">
    <source>
        <dbReference type="EMBL" id="CAD8044612.1"/>
    </source>
</evidence>
<evidence type="ECO:0000313" key="6">
    <source>
        <dbReference type="Proteomes" id="UP000688137"/>
    </source>
</evidence>
<sequence>MYIKGIWNQVDQIQQFTQPEISLRLQKISKNSTFVYLQCSNKEIVIFKDSKYSKAYKYLRIGFDYKFQVLRSPSLLINSTQSEWKGENIIQLGEIYAIKLFRENTLKQCEFKGSLRELQKLRQFLGKRMNQIGFHQYFKVYRLIGQGSFASVYLATRIEDGMKMAVKAFCKNVIYKQEKGKEGLVNEIQIMRVLEHKNLMKLYEVYETQNSIYMGLELLEGDLLYDLQKAKRKFTSMEIYNIMKGLLEGLAYIHEKGLMHRDLKLENILFREADNFNSVVIADFGLATYVDQVPFIFSRCGTPGFIAPEIINLQNETEPYGVVCDMFSLGVIFYILITGQSAFKGKSYNSIVKSNRTGIIDLQTDKLNQASQNLKDLLFQMLQCDPQNRITSKLAIQHEYFRSFDEDELELMQRDDEPRLEEIITKLNSKYIRLDLKKLNQISDDHQIYKTQELKVSQSQNDQEQIHMLMRTPLFTGRIKYQEGLPNQGIQCSDLILQSPSQDQEQPKWIKSFLL</sequence>
<dbReference type="OMA" id="MYIKGIW"/>
<dbReference type="GO" id="GO:0005524">
    <property type="term" value="F:ATP binding"/>
    <property type="evidence" value="ECO:0007669"/>
    <property type="project" value="UniProtKB-UniRule"/>
</dbReference>
<evidence type="ECO:0000259" key="4">
    <source>
        <dbReference type="PROSITE" id="PS50011"/>
    </source>
</evidence>
<name>A0A8S1JQ11_PARPR</name>
<dbReference type="PROSITE" id="PS00107">
    <property type="entry name" value="PROTEIN_KINASE_ATP"/>
    <property type="match status" value="1"/>
</dbReference>
<dbReference type="PANTHER" id="PTHR44167">
    <property type="entry name" value="OVARIAN-SPECIFIC SERINE/THREONINE-PROTEIN KINASE LOK-RELATED"/>
    <property type="match status" value="1"/>
</dbReference>
<dbReference type="InterPro" id="IPR000719">
    <property type="entry name" value="Prot_kinase_dom"/>
</dbReference>
<gene>
    <name evidence="5" type="ORF">PPRIM_AZ9-3.1.T0080177</name>
</gene>
<feature type="binding site" evidence="3">
    <location>
        <position position="167"/>
    </location>
    <ligand>
        <name>ATP</name>
        <dbReference type="ChEBI" id="CHEBI:30616"/>
    </ligand>
</feature>
<dbReference type="AlphaFoldDB" id="A0A8S1JQ11"/>
<evidence type="ECO:0000256" key="1">
    <source>
        <dbReference type="ARBA" id="ARBA00022741"/>
    </source>
</evidence>
<dbReference type="GO" id="GO:0004674">
    <property type="term" value="F:protein serine/threonine kinase activity"/>
    <property type="evidence" value="ECO:0007669"/>
    <property type="project" value="TreeGrafter"/>
</dbReference>
<dbReference type="FunFam" id="1.10.510.10:FF:000945">
    <property type="entry name" value="Uncharacterized protein"/>
    <property type="match status" value="1"/>
</dbReference>
<dbReference type="PANTHER" id="PTHR44167:SF18">
    <property type="entry name" value="PROTEIN KINASE DOMAIN-CONTAINING PROTEIN"/>
    <property type="match status" value="1"/>
</dbReference>
<dbReference type="PROSITE" id="PS50011">
    <property type="entry name" value="PROTEIN_KINASE_DOM"/>
    <property type="match status" value="1"/>
</dbReference>
<dbReference type="GO" id="GO:0005634">
    <property type="term" value="C:nucleus"/>
    <property type="evidence" value="ECO:0007669"/>
    <property type="project" value="TreeGrafter"/>
</dbReference>
<dbReference type="InterPro" id="IPR017441">
    <property type="entry name" value="Protein_kinase_ATP_BS"/>
</dbReference>
<protein>
    <recommendedName>
        <fullName evidence="4">Protein kinase domain-containing protein</fullName>
    </recommendedName>
</protein>
<dbReference type="PROSITE" id="PS00108">
    <property type="entry name" value="PROTEIN_KINASE_ST"/>
    <property type="match status" value="1"/>
</dbReference>
<dbReference type="EMBL" id="CAJJDM010000004">
    <property type="protein sequence ID" value="CAD8044612.1"/>
    <property type="molecule type" value="Genomic_DNA"/>
</dbReference>
<organism evidence="5 6">
    <name type="scientific">Paramecium primaurelia</name>
    <dbReference type="NCBI Taxonomy" id="5886"/>
    <lineage>
        <taxon>Eukaryota</taxon>
        <taxon>Sar</taxon>
        <taxon>Alveolata</taxon>
        <taxon>Ciliophora</taxon>
        <taxon>Intramacronucleata</taxon>
        <taxon>Oligohymenophorea</taxon>
        <taxon>Peniculida</taxon>
        <taxon>Parameciidae</taxon>
        <taxon>Paramecium</taxon>
    </lineage>
</organism>
<dbReference type="Proteomes" id="UP000688137">
    <property type="component" value="Unassembled WGS sequence"/>
</dbReference>
<dbReference type="Pfam" id="PF00069">
    <property type="entry name" value="Pkinase"/>
    <property type="match status" value="1"/>
</dbReference>
<reference evidence="5" key="1">
    <citation type="submission" date="2021-01" db="EMBL/GenBank/DDBJ databases">
        <authorList>
            <consortium name="Genoscope - CEA"/>
            <person name="William W."/>
        </authorList>
    </citation>
    <scope>NUCLEOTIDE SEQUENCE</scope>
</reference>
<keyword evidence="1 3" id="KW-0547">Nucleotide-binding</keyword>
<evidence type="ECO:0000256" key="3">
    <source>
        <dbReference type="PROSITE-ProRule" id="PRU10141"/>
    </source>
</evidence>
<comment type="caution">
    <text evidence="5">The sequence shown here is derived from an EMBL/GenBank/DDBJ whole genome shotgun (WGS) entry which is preliminary data.</text>
</comment>